<reference evidence="1 2" key="1">
    <citation type="submission" date="2019-05" db="EMBL/GenBank/DDBJ databases">
        <title>Another draft genome of Portunus trituberculatus and its Hox gene families provides insights of decapod evolution.</title>
        <authorList>
            <person name="Jeong J.-H."/>
            <person name="Song I."/>
            <person name="Kim S."/>
            <person name="Choi T."/>
            <person name="Kim D."/>
            <person name="Ryu S."/>
            <person name="Kim W."/>
        </authorList>
    </citation>
    <scope>NUCLEOTIDE SEQUENCE [LARGE SCALE GENOMIC DNA]</scope>
    <source>
        <tissue evidence="1">Muscle</tissue>
    </source>
</reference>
<dbReference type="EMBL" id="VSRR010087642">
    <property type="protein sequence ID" value="MPC91404.1"/>
    <property type="molecule type" value="Genomic_DNA"/>
</dbReference>
<dbReference type="Proteomes" id="UP000324222">
    <property type="component" value="Unassembled WGS sequence"/>
</dbReference>
<keyword evidence="2" id="KW-1185">Reference proteome</keyword>
<organism evidence="1 2">
    <name type="scientific">Portunus trituberculatus</name>
    <name type="common">Swimming crab</name>
    <name type="synonym">Neptunus trituberculatus</name>
    <dbReference type="NCBI Taxonomy" id="210409"/>
    <lineage>
        <taxon>Eukaryota</taxon>
        <taxon>Metazoa</taxon>
        <taxon>Ecdysozoa</taxon>
        <taxon>Arthropoda</taxon>
        <taxon>Crustacea</taxon>
        <taxon>Multicrustacea</taxon>
        <taxon>Malacostraca</taxon>
        <taxon>Eumalacostraca</taxon>
        <taxon>Eucarida</taxon>
        <taxon>Decapoda</taxon>
        <taxon>Pleocyemata</taxon>
        <taxon>Brachyura</taxon>
        <taxon>Eubrachyura</taxon>
        <taxon>Portunoidea</taxon>
        <taxon>Portunidae</taxon>
        <taxon>Portuninae</taxon>
        <taxon>Portunus</taxon>
    </lineage>
</organism>
<sequence length="119" mass="13146">MSGLVLSLFREEKCISSPPISFNVSRTADDFFLYIRNMAIIANSAFGNFAFLEITDAVQMVAEQTSLKLSRISLTLSWHGADTAPVWQVAGFLQKRPVPATHGDGVDAHRVFVSSEREI</sequence>
<dbReference type="AlphaFoldDB" id="A0A5B7JGB9"/>
<protein>
    <submittedName>
        <fullName evidence="1">Uncharacterized protein</fullName>
    </submittedName>
</protein>
<evidence type="ECO:0000313" key="1">
    <source>
        <dbReference type="EMBL" id="MPC91404.1"/>
    </source>
</evidence>
<name>A0A5B7JGB9_PORTR</name>
<evidence type="ECO:0000313" key="2">
    <source>
        <dbReference type="Proteomes" id="UP000324222"/>
    </source>
</evidence>
<proteinExistence type="predicted"/>
<gene>
    <name evidence="1" type="ORF">E2C01_086439</name>
</gene>
<accession>A0A5B7JGB9</accession>
<comment type="caution">
    <text evidence="1">The sequence shown here is derived from an EMBL/GenBank/DDBJ whole genome shotgun (WGS) entry which is preliminary data.</text>
</comment>